<keyword evidence="6" id="KW-0378">Hydrolase</keyword>
<comment type="catalytic activity">
    <reaction evidence="10">
        <text>ATP + H2O = ADP + phosphate + H(+)</text>
        <dbReference type="Rhea" id="RHEA:13065"/>
        <dbReference type="ChEBI" id="CHEBI:15377"/>
        <dbReference type="ChEBI" id="CHEBI:15378"/>
        <dbReference type="ChEBI" id="CHEBI:30616"/>
        <dbReference type="ChEBI" id="CHEBI:43474"/>
        <dbReference type="ChEBI" id="CHEBI:456216"/>
        <dbReference type="EC" id="3.6.4.13"/>
    </reaction>
</comment>
<evidence type="ECO:0000256" key="2">
    <source>
        <dbReference type="ARBA" id="ARBA00005601"/>
    </source>
</evidence>
<proteinExistence type="inferred from homology"/>
<dbReference type="SUPFAM" id="SSF52540">
    <property type="entry name" value="P-loop containing nucleoside triphosphate hydrolases"/>
    <property type="match status" value="1"/>
</dbReference>
<gene>
    <name evidence="12" type="ORF">CEUTPL_LOCUS7270</name>
</gene>
<dbReference type="AlphaFoldDB" id="A0A9N9MNE3"/>
<dbReference type="InterPro" id="IPR041679">
    <property type="entry name" value="DNA2/NAM7-like_C"/>
</dbReference>
<dbReference type="SMART" id="SM00382">
    <property type="entry name" value="AAA"/>
    <property type="match status" value="1"/>
</dbReference>
<dbReference type="InterPro" id="IPR003593">
    <property type="entry name" value="AAA+_ATPase"/>
</dbReference>
<keyword evidence="9" id="KW-0943">RNA-mediated gene silencing</keyword>
<dbReference type="GO" id="GO:0031047">
    <property type="term" value="P:regulatory ncRNA-mediated gene silencing"/>
    <property type="evidence" value="ECO:0007669"/>
    <property type="project" value="UniProtKB-KW"/>
</dbReference>
<evidence type="ECO:0000256" key="4">
    <source>
        <dbReference type="ARBA" id="ARBA00022490"/>
    </source>
</evidence>
<reference evidence="12" key="1">
    <citation type="submission" date="2022-01" db="EMBL/GenBank/DDBJ databases">
        <authorList>
            <person name="King R."/>
        </authorList>
    </citation>
    <scope>NUCLEOTIDE SEQUENCE</scope>
</reference>
<evidence type="ECO:0000259" key="11">
    <source>
        <dbReference type="SMART" id="SM00382"/>
    </source>
</evidence>
<evidence type="ECO:0000256" key="5">
    <source>
        <dbReference type="ARBA" id="ARBA00022741"/>
    </source>
</evidence>
<evidence type="ECO:0000313" key="13">
    <source>
        <dbReference type="Proteomes" id="UP001152799"/>
    </source>
</evidence>
<dbReference type="EC" id="3.6.4.13" evidence="3"/>
<dbReference type="Pfam" id="PF13087">
    <property type="entry name" value="AAA_12"/>
    <property type="match status" value="1"/>
</dbReference>
<dbReference type="InterPro" id="IPR026122">
    <property type="entry name" value="MOV-10/SDE3_DEXXQ/H-box"/>
</dbReference>
<feature type="domain" description="AAA+ ATPase" evidence="11">
    <location>
        <begin position="446"/>
        <end position="611"/>
    </location>
</feature>
<evidence type="ECO:0000256" key="3">
    <source>
        <dbReference type="ARBA" id="ARBA00012552"/>
    </source>
</evidence>
<dbReference type="InterPro" id="IPR027417">
    <property type="entry name" value="P-loop_NTPase"/>
</dbReference>
<dbReference type="PANTHER" id="PTHR45418:SF1">
    <property type="entry name" value="CANCER_TESTIS ANTIGEN 55"/>
    <property type="match status" value="1"/>
</dbReference>
<dbReference type="OrthoDB" id="6513042at2759"/>
<dbReference type="EMBL" id="OU892279">
    <property type="protein sequence ID" value="CAG9766695.1"/>
    <property type="molecule type" value="Genomic_DNA"/>
</dbReference>
<evidence type="ECO:0000313" key="12">
    <source>
        <dbReference type="EMBL" id="CAG9766695.1"/>
    </source>
</evidence>
<evidence type="ECO:0000256" key="7">
    <source>
        <dbReference type="ARBA" id="ARBA00022806"/>
    </source>
</evidence>
<dbReference type="GO" id="GO:0003723">
    <property type="term" value="F:RNA binding"/>
    <property type="evidence" value="ECO:0007669"/>
    <property type="project" value="InterPro"/>
</dbReference>
<keyword evidence="7" id="KW-0347">Helicase</keyword>
<evidence type="ECO:0000256" key="9">
    <source>
        <dbReference type="ARBA" id="ARBA00023158"/>
    </source>
</evidence>
<dbReference type="GO" id="GO:0005737">
    <property type="term" value="C:cytoplasm"/>
    <property type="evidence" value="ECO:0007669"/>
    <property type="project" value="UniProtKB-SubCell"/>
</dbReference>
<dbReference type="GO" id="GO:0032574">
    <property type="term" value="F:5'-3' RNA helicase activity"/>
    <property type="evidence" value="ECO:0007669"/>
    <property type="project" value="InterPro"/>
</dbReference>
<evidence type="ECO:0000256" key="10">
    <source>
        <dbReference type="ARBA" id="ARBA00047984"/>
    </source>
</evidence>
<keyword evidence="4" id="KW-0963">Cytoplasm</keyword>
<dbReference type="Gene3D" id="3.40.50.300">
    <property type="entry name" value="P-loop containing nucleotide triphosphate hydrolases"/>
    <property type="match status" value="2"/>
</dbReference>
<evidence type="ECO:0000256" key="8">
    <source>
        <dbReference type="ARBA" id="ARBA00022840"/>
    </source>
</evidence>
<comment type="similarity">
    <text evidence="2">Belongs to the DNA2/NAM7 helicase family. SDE3 subfamily.</text>
</comment>
<evidence type="ECO:0000256" key="6">
    <source>
        <dbReference type="ARBA" id="ARBA00022801"/>
    </source>
</evidence>
<sequence length="889" mass="102541">MPCDLCHTEEENDESHRDSAVHRFNYMLQQYQKNKRQCTDSNGVELQIDVKKLNGFSYDFTREPNNKGTHYLNMTPKTLKQHGNQVEFECRIKNARTRKRDPIVVTYAGVLYPYMLYSMTDPGGHTDQENFFVVEAGRTNTYTVKLKLEENNVSNYKIPILFTVQTLNKNLDKKDKGEQFSFARSIVVAIHDLVIKEHQIEKSPFTNNPWGIIENLMPPVKVPPMPSDEFPIPSKYRKTLKWALTKDFGDGVLQQILEKLKPGYVTLNNYVEFWHVLLWLEEMCTEIGLSCYNMENVNLAYVDGGCLKLEVPGLAEKRPSVIKGDRIEIKVHGDHTAYQGVIFKVEDKYCVITGLHPDIVTNIQQCPKLEMDVRFRLGRIHYERMHRGVEQVEINGFLRQLFPSDAPRKNIRQPITIGRNELFNKQIYTNQEQMTAVEKIVNNTSKGAPYIVYGPPGTGKTVTIVEAIYQLKRLTKFKILICAPANAACNMLTEKLIPFCTEKELRRVLSENCDFSSVHDDILSYCNLMKEEDGTKIATRFLREELSNYRIIVTTLVLAGKFSREYHPDIVFLDEAAQAREPEACCAIGLLRDDKRLVLAGDHQQLGPVVHSKVCIKNRYNVSLLERLMSFPVYKRDTDNNFVTMLKLNFRSHPEIIQLPNKFFYDNQLKAVSADAQSDLLAKTYLYKLIVDKGVHNQNGSPIEFCCVLASERKEGRSPSYYNPSEVNMVIKYINILMSLQYIKVDPTEIGIVTPYIRQVYKIREALSVQHRDLIEVGTTEAFQGREKRVMIISTVRAQEDLLLQDKKYKLGFVKEPKRFNVAITRTKSKLIVIGNPLVLVKDEKWKALMDQAKRLGTLCGAPYIERNQTMQDEIVRRFKYMKDKKTNK</sequence>
<dbReference type="CDD" id="cd18808">
    <property type="entry name" value="SF1_C_Upf1"/>
    <property type="match status" value="1"/>
</dbReference>
<evidence type="ECO:0000256" key="1">
    <source>
        <dbReference type="ARBA" id="ARBA00004496"/>
    </source>
</evidence>
<dbReference type="CDD" id="cd18038">
    <property type="entry name" value="DEXXQc_Helz-like"/>
    <property type="match status" value="1"/>
</dbReference>
<dbReference type="InterPro" id="IPR047187">
    <property type="entry name" value="SF1_C_Upf1"/>
</dbReference>
<protein>
    <recommendedName>
        <fullName evidence="3">RNA helicase</fullName>
        <ecNumber evidence="3">3.6.4.13</ecNumber>
    </recommendedName>
</protein>
<dbReference type="Pfam" id="PF13086">
    <property type="entry name" value="AAA_11"/>
    <property type="match status" value="2"/>
</dbReference>
<keyword evidence="8" id="KW-0067">ATP-binding</keyword>
<name>A0A9N9MNE3_9CUCU</name>
<dbReference type="GO" id="GO:0005524">
    <property type="term" value="F:ATP binding"/>
    <property type="evidence" value="ECO:0007669"/>
    <property type="project" value="UniProtKB-KW"/>
</dbReference>
<keyword evidence="5" id="KW-0547">Nucleotide-binding</keyword>
<comment type="subcellular location">
    <subcellularLocation>
        <location evidence="1">Cytoplasm</location>
    </subcellularLocation>
</comment>
<dbReference type="InterPro" id="IPR049080">
    <property type="entry name" value="MOV-10-like_beta-barrel"/>
</dbReference>
<accession>A0A9N9MNE3</accession>
<keyword evidence="13" id="KW-1185">Reference proteome</keyword>
<dbReference type="Pfam" id="PF21634">
    <property type="entry name" value="MOV-10_beta-barrel"/>
    <property type="match status" value="1"/>
</dbReference>
<organism evidence="12 13">
    <name type="scientific">Ceutorhynchus assimilis</name>
    <name type="common">cabbage seed weevil</name>
    <dbReference type="NCBI Taxonomy" id="467358"/>
    <lineage>
        <taxon>Eukaryota</taxon>
        <taxon>Metazoa</taxon>
        <taxon>Ecdysozoa</taxon>
        <taxon>Arthropoda</taxon>
        <taxon>Hexapoda</taxon>
        <taxon>Insecta</taxon>
        <taxon>Pterygota</taxon>
        <taxon>Neoptera</taxon>
        <taxon>Endopterygota</taxon>
        <taxon>Coleoptera</taxon>
        <taxon>Polyphaga</taxon>
        <taxon>Cucujiformia</taxon>
        <taxon>Curculionidae</taxon>
        <taxon>Ceutorhynchinae</taxon>
        <taxon>Ceutorhynchus</taxon>
    </lineage>
</organism>
<dbReference type="GO" id="GO:0016787">
    <property type="term" value="F:hydrolase activity"/>
    <property type="evidence" value="ECO:0007669"/>
    <property type="project" value="UniProtKB-KW"/>
</dbReference>
<dbReference type="InterPro" id="IPR041677">
    <property type="entry name" value="DNA2/NAM7_AAA_11"/>
</dbReference>
<dbReference type="Proteomes" id="UP001152799">
    <property type="component" value="Chromosome 3"/>
</dbReference>
<dbReference type="PANTHER" id="PTHR45418">
    <property type="entry name" value="CANCER/TESTIS ANTIGEN 55"/>
    <property type="match status" value="1"/>
</dbReference>